<evidence type="ECO:0000313" key="1">
    <source>
        <dbReference type="EMBL" id="AYB30108.1"/>
    </source>
</evidence>
<dbReference type="Proteomes" id="UP000266183">
    <property type="component" value="Chromosome"/>
</dbReference>
<reference evidence="2" key="1">
    <citation type="submission" date="2018-09" db="EMBL/GenBank/DDBJ databases">
        <title>Chryseolinea sp. KIS68-18 isolated from soil.</title>
        <authorList>
            <person name="Weon H.-Y."/>
            <person name="Kwon S.-W."/>
            <person name="Lee S.A."/>
        </authorList>
    </citation>
    <scope>NUCLEOTIDE SEQUENCE [LARGE SCALE GENOMIC DNA]</scope>
    <source>
        <strain evidence="2">KIS68-18</strain>
    </source>
</reference>
<proteinExistence type="predicted"/>
<dbReference type="Pfam" id="PF14345">
    <property type="entry name" value="GDYXXLXY"/>
    <property type="match status" value="1"/>
</dbReference>
<protein>
    <recommendedName>
        <fullName evidence="3">GDYXXLXY domain-containing protein</fullName>
    </recommendedName>
</protein>
<dbReference type="KEGG" id="chk:D4L85_05725"/>
<dbReference type="EMBL" id="CP032382">
    <property type="protein sequence ID" value="AYB30108.1"/>
    <property type="molecule type" value="Genomic_DNA"/>
</dbReference>
<sequence>MKTFAIILFVFMCVAQWVVPGKMIYDSESVVTSGTVYKFKTQPIDPSDPFRGKYITLSFEANRIDPPGDHPWRYNEEVYVTFTQDSAGFAMPTSISTTPPAEGAYLHTKVSYVDSGSSSPVGFELPFDRFYLEESKASEAEKAYWEAQRDSTQVAYGVVRIGAGNAVLTDVMINDRSIVEVVKAMNRTPE</sequence>
<dbReference type="RefSeq" id="WP_119753414.1">
    <property type="nucleotide sequence ID" value="NZ_CP032382.1"/>
</dbReference>
<accession>A0A385SM71</accession>
<keyword evidence="2" id="KW-1185">Reference proteome</keyword>
<evidence type="ECO:0000313" key="2">
    <source>
        <dbReference type="Proteomes" id="UP000266183"/>
    </source>
</evidence>
<dbReference type="InterPro" id="IPR025833">
    <property type="entry name" value="GDYXXLXY"/>
</dbReference>
<dbReference type="OrthoDB" id="4868247at2"/>
<organism evidence="1 2">
    <name type="scientific">Chryseolinea soli</name>
    <dbReference type="NCBI Taxonomy" id="2321403"/>
    <lineage>
        <taxon>Bacteria</taxon>
        <taxon>Pseudomonadati</taxon>
        <taxon>Bacteroidota</taxon>
        <taxon>Cytophagia</taxon>
        <taxon>Cytophagales</taxon>
        <taxon>Fulvivirgaceae</taxon>
        <taxon>Chryseolinea</taxon>
    </lineage>
</organism>
<gene>
    <name evidence="1" type="ORF">D4L85_05725</name>
</gene>
<evidence type="ECO:0008006" key="3">
    <source>
        <dbReference type="Google" id="ProtNLM"/>
    </source>
</evidence>
<name>A0A385SM71_9BACT</name>
<dbReference type="AlphaFoldDB" id="A0A385SM71"/>